<evidence type="ECO:0000313" key="1">
    <source>
        <dbReference type="EMBL" id="AQS86116.1"/>
    </source>
</evidence>
<evidence type="ECO:0008006" key="3">
    <source>
        <dbReference type="Google" id="ProtNLM"/>
    </source>
</evidence>
<dbReference type="AlphaFoldDB" id="A0A1U9KK45"/>
<name>A0A1U9KK45_ACEAC</name>
<sequence>MRFSVSHTLRAHLLIGGLLAGGLLDGMALPAFASAQDDPLGDWIGTLVTDKGTCPDQHPSVLQVRSERLFFAPGTGTLVLRGVPDKNHNRFHAQLLLKDMKGHPLPMVFEGHPEGDTIVGDYGTPNCRAHIVLTRPQGSAWKNFMGGQ</sequence>
<evidence type="ECO:0000313" key="2">
    <source>
        <dbReference type="Proteomes" id="UP000188937"/>
    </source>
</evidence>
<proteinExistence type="predicted"/>
<dbReference type="OrthoDB" id="7280352at2"/>
<dbReference type="EMBL" id="CP014692">
    <property type="protein sequence ID" value="AQS86116.1"/>
    <property type="molecule type" value="Genomic_DNA"/>
</dbReference>
<dbReference type="STRING" id="435.A0U92_16675"/>
<keyword evidence="2" id="KW-1185">Reference proteome</keyword>
<protein>
    <recommendedName>
        <fullName evidence="3">DUF2147 domain-containing protein</fullName>
    </recommendedName>
</protein>
<reference evidence="1 2" key="1">
    <citation type="submission" date="2016-03" db="EMBL/GenBank/DDBJ databases">
        <title>Acetic acid bacteria sequencing.</title>
        <authorList>
            <person name="Brandt J."/>
            <person name="Jakob F."/>
            <person name="Vogel R.F."/>
        </authorList>
    </citation>
    <scope>NUCLEOTIDE SEQUENCE [LARGE SCALE GENOMIC DNA]</scope>
    <source>
        <strain evidence="1 2">TMW2.1153</strain>
    </source>
</reference>
<dbReference type="RefSeq" id="WP_077814120.1">
    <property type="nucleotide sequence ID" value="NZ_CP014692.1"/>
</dbReference>
<dbReference type="KEGG" id="aace:A0U92_16675"/>
<gene>
    <name evidence="1" type="ORF">A0U92_16675</name>
</gene>
<dbReference type="Proteomes" id="UP000188937">
    <property type="component" value="Chromosome"/>
</dbReference>
<organism evidence="1 2">
    <name type="scientific">Acetobacter aceti</name>
    <dbReference type="NCBI Taxonomy" id="435"/>
    <lineage>
        <taxon>Bacteria</taxon>
        <taxon>Pseudomonadati</taxon>
        <taxon>Pseudomonadota</taxon>
        <taxon>Alphaproteobacteria</taxon>
        <taxon>Acetobacterales</taxon>
        <taxon>Acetobacteraceae</taxon>
        <taxon>Acetobacter</taxon>
        <taxon>Acetobacter subgen. Acetobacter</taxon>
    </lineage>
</organism>
<accession>A0A1U9KK45</accession>